<sequence length="234" mass="25911">MKKHLLSMAFALGALFLIPVTGNAQEKNFIDQPYLETNSRVDTLVVPDRIYLGIVLQESDSKGRTSVEKLEQKMAAELQKIGIDIKEQLMLADLSSNFKDYFLRSTDVQKSKAFTLVVYDALMAGKAIKALEGAGISNISFRGAEVSNLADLKVTMRSKAVRKAKEQARAMVEPLGQTVGKAIYISDLSTEYTPYQGGPRMMMEMAKSDSSEPIDVPFNKVNVQAMVNVKFMIQ</sequence>
<dbReference type="InterPro" id="IPR052022">
    <property type="entry name" value="26kDa_periplasmic_antigen"/>
</dbReference>
<protein>
    <recommendedName>
        <fullName evidence="4">Secreted protein</fullName>
    </recommendedName>
</protein>
<dbReference type="EMBL" id="SNYI01000001">
    <property type="protein sequence ID" value="TDQ32964.1"/>
    <property type="molecule type" value="Genomic_DNA"/>
</dbReference>
<name>A0A4R6TN74_9FLAO</name>
<dbReference type="InterPro" id="IPR007497">
    <property type="entry name" value="SIMPL/DUF541"/>
</dbReference>
<evidence type="ECO:0008006" key="4">
    <source>
        <dbReference type="Google" id="ProtNLM"/>
    </source>
</evidence>
<evidence type="ECO:0000313" key="2">
    <source>
        <dbReference type="EMBL" id="TDQ32964.1"/>
    </source>
</evidence>
<dbReference type="Pfam" id="PF04402">
    <property type="entry name" value="SIMPL"/>
    <property type="match status" value="1"/>
</dbReference>
<dbReference type="PANTHER" id="PTHR34387:SF1">
    <property type="entry name" value="PERIPLASMIC IMMUNOGENIC PROTEIN"/>
    <property type="match status" value="1"/>
</dbReference>
<keyword evidence="1" id="KW-0732">Signal</keyword>
<dbReference type="Proteomes" id="UP000295468">
    <property type="component" value="Unassembled WGS sequence"/>
</dbReference>
<reference evidence="2 3" key="1">
    <citation type="submission" date="2019-03" db="EMBL/GenBank/DDBJ databases">
        <title>Genomic Encyclopedia of Archaeal and Bacterial Type Strains, Phase II (KMG-II): from individual species to whole genera.</title>
        <authorList>
            <person name="Goeker M."/>
        </authorList>
    </citation>
    <scope>NUCLEOTIDE SEQUENCE [LARGE SCALE GENOMIC DNA]</scope>
    <source>
        <strain evidence="2 3">DSM 18435</strain>
    </source>
</reference>
<organism evidence="2 3">
    <name type="scientific">Zeaxanthinibacter enoshimensis</name>
    <dbReference type="NCBI Taxonomy" id="392009"/>
    <lineage>
        <taxon>Bacteria</taxon>
        <taxon>Pseudomonadati</taxon>
        <taxon>Bacteroidota</taxon>
        <taxon>Flavobacteriia</taxon>
        <taxon>Flavobacteriales</taxon>
        <taxon>Flavobacteriaceae</taxon>
        <taxon>Zeaxanthinibacter</taxon>
    </lineage>
</organism>
<feature type="chain" id="PRO_5020475408" description="Secreted protein" evidence="1">
    <location>
        <begin position="25"/>
        <end position="234"/>
    </location>
</feature>
<gene>
    <name evidence="2" type="ORF">CLV82_0802</name>
</gene>
<dbReference type="Gene3D" id="3.30.110.170">
    <property type="entry name" value="Protein of unknown function (DUF541), domain 1"/>
    <property type="match status" value="1"/>
</dbReference>
<comment type="caution">
    <text evidence="2">The sequence shown here is derived from an EMBL/GenBank/DDBJ whole genome shotgun (WGS) entry which is preliminary data.</text>
</comment>
<evidence type="ECO:0000313" key="3">
    <source>
        <dbReference type="Proteomes" id="UP000295468"/>
    </source>
</evidence>
<evidence type="ECO:0000256" key="1">
    <source>
        <dbReference type="SAM" id="SignalP"/>
    </source>
</evidence>
<accession>A0A4R6TN74</accession>
<keyword evidence="3" id="KW-1185">Reference proteome</keyword>
<dbReference type="PANTHER" id="PTHR34387">
    <property type="entry name" value="SLR1258 PROTEIN"/>
    <property type="match status" value="1"/>
</dbReference>
<dbReference type="GO" id="GO:0006974">
    <property type="term" value="P:DNA damage response"/>
    <property type="evidence" value="ECO:0007669"/>
    <property type="project" value="TreeGrafter"/>
</dbReference>
<feature type="signal peptide" evidence="1">
    <location>
        <begin position="1"/>
        <end position="24"/>
    </location>
</feature>
<dbReference type="AlphaFoldDB" id="A0A4R6TN74"/>
<dbReference type="RefSeq" id="WP_243744136.1">
    <property type="nucleotide sequence ID" value="NZ_SNYI01000001.1"/>
</dbReference>
<proteinExistence type="predicted"/>